<accession>A0ABR4PY42</accession>
<organism evidence="2 3">
    <name type="scientific">Phlyctema vagabunda</name>
    <dbReference type="NCBI Taxonomy" id="108571"/>
    <lineage>
        <taxon>Eukaryota</taxon>
        <taxon>Fungi</taxon>
        <taxon>Dikarya</taxon>
        <taxon>Ascomycota</taxon>
        <taxon>Pezizomycotina</taxon>
        <taxon>Leotiomycetes</taxon>
        <taxon>Helotiales</taxon>
        <taxon>Dermateaceae</taxon>
        <taxon>Phlyctema</taxon>
    </lineage>
</organism>
<dbReference type="PANTHER" id="PTHR34213">
    <property type="entry name" value="NUCLEAR TRANSPORT FACTOR 2 (NTF2) FAMILY PROTEIN"/>
    <property type="match status" value="1"/>
</dbReference>
<evidence type="ECO:0000256" key="1">
    <source>
        <dbReference type="SAM" id="MobiDB-lite"/>
    </source>
</evidence>
<proteinExistence type="predicted"/>
<name>A0ABR4PY42_9HELO</name>
<gene>
    <name evidence="2" type="ORF">PVAG01_01285</name>
</gene>
<dbReference type="EMBL" id="JBFCZG010000001">
    <property type="protein sequence ID" value="KAL3427776.1"/>
    <property type="molecule type" value="Genomic_DNA"/>
</dbReference>
<keyword evidence="3" id="KW-1185">Reference proteome</keyword>
<comment type="caution">
    <text evidence="2">The sequence shown here is derived from an EMBL/GenBank/DDBJ whole genome shotgun (WGS) entry which is preliminary data.</text>
</comment>
<dbReference type="PANTHER" id="PTHR34213:SF2">
    <property type="entry name" value="NUCLEAR TRANSPORT FACTOR 2 (NTF2) FAMILY PROTEIN"/>
    <property type="match status" value="1"/>
</dbReference>
<dbReference type="Proteomes" id="UP001629113">
    <property type="component" value="Unassembled WGS sequence"/>
</dbReference>
<reference evidence="2 3" key="1">
    <citation type="submission" date="2024-06" db="EMBL/GenBank/DDBJ databases">
        <title>Complete genome of Phlyctema vagabunda strain 19-DSS-EL-015.</title>
        <authorList>
            <person name="Fiorenzani C."/>
        </authorList>
    </citation>
    <scope>NUCLEOTIDE SEQUENCE [LARGE SCALE GENOMIC DNA]</scope>
    <source>
        <strain evidence="2 3">19-DSS-EL-015</strain>
    </source>
</reference>
<dbReference type="Gene3D" id="3.10.450.50">
    <property type="match status" value="1"/>
</dbReference>
<protein>
    <submittedName>
        <fullName evidence="2">Uncharacterized protein</fullName>
    </submittedName>
</protein>
<evidence type="ECO:0000313" key="3">
    <source>
        <dbReference type="Proteomes" id="UP001629113"/>
    </source>
</evidence>
<sequence length="247" mass="27404">MVSTSRYLLLSQLNISYQNNFMRSSILQLSSSLRTCTNTYKPSISSSRPLRAMSTGVPSSTAGLQKQADQKTPSMSDLEIENTNINTSTGVSLSEQQKVYVGSILDLFAGRPSLKKLQLWADDAQFNDPITHATGRKQYEPQWYGLVAAFSEIERLSHNVTSAGNPISMDMKTRYKIKGVGTEKIIESAIKIHYDETTGKITNVEDKWNNELPDGAFAKAFRNANSVVVPAFVSVPKNEEEDRKKGL</sequence>
<feature type="region of interest" description="Disordered" evidence="1">
    <location>
        <begin position="44"/>
        <end position="76"/>
    </location>
</feature>
<evidence type="ECO:0000313" key="2">
    <source>
        <dbReference type="EMBL" id="KAL3427776.1"/>
    </source>
</evidence>
<dbReference type="InterPro" id="IPR032710">
    <property type="entry name" value="NTF2-like_dom_sf"/>
</dbReference>
<dbReference type="SUPFAM" id="SSF54427">
    <property type="entry name" value="NTF2-like"/>
    <property type="match status" value="1"/>
</dbReference>